<feature type="compositionally biased region" description="Polar residues" evidence="1">
    <location>
        <begin position="11"/>
        <end position="21"/>
    </location>
</feature>
<feature type="region of interest" description="Disordered" evidence="1">
    <location>
        <begin position="1"/>
        <end position="25"/>
    </location>
</feature>
<dbReference type="EMBL" id="JAXCGZ010023008">
    <property type="protein sequence ID" value="KAK7019185.1"/>
    <property type="molecule type" value="Genomic_DNA"/>
</dbReference>
<dbReference type="Proteomes" id="UP001381693">
    <property type="component" value="Unassembled WGS sequence"/>
</dbReference>
<sequence length="56" mass="6552">YVHYEVDYSGVSEQQPGDQSGSLLLPLSRPRQEERTILFPPQWIQCDLRFLDFAIL</sequence>
<proteinExistence type="predicted"/>
<comment type="caution">
    <text evidence="2">The sequence shown here is derived from an EMBL/GenBank/DDBJ whole genome shotgun (WGS) entry which is preliminary data.</text>
</comment>
<accession>A0AAN8WFC6</accession>
<evidence type="ECO:0000313" key="2">
    <source>
        <dbReference type="EMBL" id="KAK7019185.1"/>
    </source>
</evidence>
<organism evidence="2 3">
    <name type="scientific">Halocaridina rubra</name>
    <name type="common">Hawaiian red shrimp</name>
    <dbReference type="NCBI Taxonomy" id="373956"/>
    <lineage>
        <taxon>Eukaryota</taxon>
        <taxon>Metazoa</taxon>
        <taxon>Ecdysozoa</taxon>
        <taxon>Arthropoda</taxon>
        <taxon>Crustacea</taxon>
        <taxon>Multicrustacea</taxon>
        <taxon>Malacostraca</taxon>
        <taxon>Eumalacostraca</taxon>
        <taxon>Eucarida</taxon>
        <taxon>Decapoda</taxon>
        <taxon>Pleocyemata</taxon>
        <taxon>Caridea</taxon>
        <taxon>Atyoidea</taxon>
        <taxon>Atyidae</taxon>
        <taxon>Halocaridina</taxon>
    </lineage>
</organism>
<name>A0AAN8WFC6_HALRR</name>
<feature type="non-terminal residue" evidence="2">
    <location>
        <position position="1"/>
    </location>
</feature>
<dbReference type="AlphaFoldDB" id="A0AAN8WFC6"/>
<protein>
    <submittedName>
        <fullName evidence="2">Uncharacterized protein</fullName>
    </submittedName>
</protein>
<gene>
    <name evidence="2" type="ORF">SK128_022347</name>
</gene>
<keyword evidence="3" id="KW-1185">Reference proteome</keyword>
<evidence type="ECO:0000313" key="3">
    <source>
        <dbReference type="Proteomes" id="UP001381693"/>
    </source>
</evidence>
<reference evidence="2 3" key="1">
    <citation type="submission" date="2023-11" db="EMBL/GenBank/DDBJ databases">
        <title>Halocaridina rubra genome assembly.</title>
        <authorList>
            <person name="Smith C."/>
        </authorList>
    </citation>
    <scope>NUCLEOTIDE SEQUENCE [LARGE SCALE GENOMIC DNA]</scope>
    <source>
        <strain evidence="2">EP-1</strain>
        <tissue evidence="2">Whole</tissue>
    </source>
</reference>
<feature type="non-terminal residue" evidence="2">
    <location>
        <position position="56"/>
    </location>
</feature>
<evidence type="ECO:0000256" key="1">
    <source>
        <dbReference type="SAM" id="MobiDB-lite"/>
    </source>
</evidence>